<reference evidence="1" key="1">
    <citation type="submission" date="2018-05" db="EMBL/GenBank/DDBJ databases">
        <authorList>
            <person name="Lanie J.A."/>
            <person name="Ng W.-L."/>
            <person name="Kazmierczak K.M."/>
            <person name="Andrzejewski T.M."/>
            <person name="Davidsen T.M."/>
            <person name="Wayne K.J."/>
            <person name="Tettelin H."/>
            <person name="Glass J.I."/>
            <person name="Rusch D."/>
            <person name="Podicherti R."/>
            <person name="Tsui H.-C.T."/>
            <person name="Winkler M.E."/>
        </authorList>
    </citation>
    <scope>NUCLEOTIDE SEQUENCE</scope>
</reference>
<name>A0A382PAU2_9ZZZZ</name>
<dbReference type="EMBL" id="UINC01106086">
    <property type="protein sequence ID" value="SVC70499.1"/>
    <property type="molecule type" value="Genomic_DNA"/>
</dbReference>
<evidence type="ECO:0000313" key="1">
    <source>
        <dbReference type="EMBL" id="SVC70499.1"/>
    </source>
</evidence>
<feature type="non-terminal residue" evidence="1">
    <location>
        <position position="25"/>
    </location>
</feature>
<organism evidence="1">
    <name type="scientific">marine metagenome</name>
    <dbReference type="NCBI Taxonomy" id="408172"/>
    <lineage>
        <taxon>unclassified sequences</taxon>
        <taxon>metagenomes</taxon>
        <taxon>ecological metagenomes</taxon>
    </lineage>
</organism>
<protein>
    <submittedName>
        <fullName evidence="1">Uncharacterized protein</fullName>
    </submittedName>
</protein>
<gene>
    <name evidence="1" type="ORF">METZ01_LOCUS323353</name>
</gene>
<dbReference type="AlphaFoldDB" id="A0A382PAU2"/>
<proteinExistence type="predicted"/>
<accession>A0A382PAU2</accession>
<sequence>MRNEWIDNLVNLTFNESRQAVQCQL</sequence>